<reference evidence="2" key="2">
    <citation type="submission" date="2015-06" db="UniProtKB">
        <authorList>
            <consortium name="EnsemblProtists"/>
        </authorList>
    </citation>
    <scope>IDENTIFICATION</scope>
    <source>
        <strain evidence="2">Emoy2</strain>
    </source>
</reference>
<feature type="region of interest" description="Disordered" evidence="1">
    <location>
        <begin position="55"/>
        <end position="96"/>
    </location>
</feature>
<dbReference type="VEuPathDB" id="FungiDB:HpaG808137"/>
<feature type="compositionally biased region" description="Polar residues" evidence="1">
    <location>
        <begin position="82"/>
        <end position="96"/>
    </location>
</feature>
<dbReference type="InParanoid" id="M4BP00"/>
<name>M4BP00_HYAAE</name>
<proteinExistence type="predicted"/>
<dbReference type="EnsemblProtists" id="HpaT808138">
    <property type="protein sequence ID" value="HpaP808138"/>
    <property type="gene ID" value="HpaG808138"/>
</dbReference>
<dbReference type="AlphaFoldDB" id="M4BP00"/>
<organism evidence="2 3">
    <name type="scientific">Hyaloperonospora arabidopsidis (strain Emoy2)</name>
    <name type="common">Downy mildew agent</name>
    <name type="synonym">Peronospora arabidopsidis</name>
    <dbReference type="NCBI Taxonomy" id="559515"/>
    <lineage>
        <taxon>Eukaryota</taxon>
        <taxon>Sar</taxon>
        <taxon>Stramenopiles</taxon>
        <taxon>Oomycota</taxon>
        <taxon>Peronosporomycetes</taxon>
        <taxon>Peronosporales</taxon>
        <taxon>Peronosporaceae</taxon>
        <taxon>Hyaloperonospora</taxon>
    </lineage>
</organism>
<reference evidence="3" key="1">
    <citation type="journal article" date="2010" name="Science">
        <title>Signatures of adaptation to obligate biotrophy in the Hyaloperonospora arabidopsidis genome.</title>
        <authorList>
            <person name="Baxter L."/>
            <person name="Tripathy S."/>
            <person name="Ishaque N."/>
            <person name="Boot N."/>
            <person name="Cabral A."/>
            <person name="Kemen E."/>
            <person name="Thines M."/>
            <person name="Ah-Fong A."/>
            <person name="Anderson R."/>
            <person name="Badejoko W."/>
            <person name="Bittner-Eddy P."/>
            <person name="Boore J.L."/>
            <person name="Chibucos M.C."/>
            <person name="Coates M."/>
            <person name="Dehal P."/>
            <person name="Delehaunty K."/>
            <person name="Dong S."/>
            <person name="Downton P."/>
            <person name="Dumas B."/>
            <person name="Fabro G."/>
            <person name="Fronick C."/>
            <person name="Fuerstenberg S.I."/>
            <person name="Fulton L."/>
            <person name="Gaulin E."/>
            <person name="Govers F."/>
            <person name="Hughes L."/>
            <person name="Humphray S."/>
            <person name="Jiang R.H."/>
            <person name="Judelson H."/>
            <person name="Kamoun S."/>
            <person name="Kyung K."/>
            <person name="Meijer H."/>
            <person name="Minx P."/>
            <person name="Morris P."/>
            <person name="Nelson J."/>
            <person name="Phuntumart V."/>
            <person name="Qutob D."/>
            <person name="Rehmany A."/>
            <person name="Rougon-Cardoso A."/>
            <person name="Ryden P."/>
            <person name="Torto-Alalibo T."/>
            <person name="Studholme D."/>
            <person name="Wang Y."/>
            <person name="Win J."/>
            <person name="Wood J."/>
            <person name="Clifton S.W."/>
            <person name="Rogers J."/>
            <person name="Van den Ackerveken G."/>
            <person name="Jones J.D."/>
            <person name="McDowell J.M."/>
            <person name="Beynon J."/>
            <person name="Tyler B.M."/>
        </authorList>
    </citation>
    <scope>NUCLEOTIDE SEQUENCE [LARGE SCALE GENOMIC DNA]</scope>
    <source>
        <strain evidence="3">Emoy2</strain>
    </source>
</reference>
<dbReference type="EMBL" id="JH598476">
    <property type="status" value="NOT_ANNOTATED_CDS"/>
    <property type="molecule type" value="Genomic_DNA"/>
</dbReference>
<accession>M4BP00</accession>
<dbReference type="HOGENOM" id="CLU_2364152_0_0_1"/>
<dbReference type="Proteomes" id="UP000011713">
    <property type="component" value="Unassembled WGS sequence"/>
</dbReference>
<evidence type="ECO:0000313" key="3">
    <source>
        <dbReference type="Proteomes" id="UP000011713"/>
    </source>
</evidence>
<dbReference type="EnsemblProtists" id="HpaT808137">
    <property type="protein sequence ID" value="HpaP808137"/>
    <property type="gene ID" value="HpaG808137"/>
</dbReference>
<keyword evidence="3" id="KW-1185">Reference proteome</keyword>
<evidence type="ECO:0000313" key="2">
    <source>
        <dbReference type="EnsemblProtists" id="HpaP808138"/>
    </source>
</evidence>
<protein>
    <submittedName>
        <fullName evidence="2">Uncharacterized protein</fullName>
    </submittedName>
</protein>
<evidence type="ECO:0000256" key="1">
    <source>
        <dbReference type="SAM" id="MobiDB-lite"/>
    </source>
</evidence>
<sequence length="96" mass="10451">MQFSGARFAYISALARVQRVSMLTAGRLTSFYYAGLFIQCVTGIPPESVHKHLLPSIPARRGPDSSGTQRYRGRSIGDAIGYNSSTRGVRNSVRGT</sequence>